<dbReference type="FunFam" id="3.40.50.150:FF:000305">
    <property type="entry name" value="S-adenosyl-L-methionine-dependent methyltransferase superfamily protein"/>
    <property type="match status" value="1"/>
</dbReference>
<dbReference type="AlphaFoldDB" id="A0AAW2E4T5"/>
<dbReference type="PROSITE" id="PS50020">
    <property type="entry name" value="WW_DOMAIN_2"/>
    <property type="match status" value="1"/>
</dbReference>
<protein>
    <recommendedName>
        <fullName evidence="1">Trimethylguanosine synthase</fullName>
    </recommendedName>
    <alternativeName>
        <fullName evidence="7">Cap-specific guanine-N(2) methyltransferase</fullName>
    </alternativeName>
</protein>
<evidence type="ECO:0000256" key="2">
    <source>
        <dbReference type="ARBA" id="ARBA00025783"/>
    </source>
</evidence>
<dbReference type="PANTHER" id="PTHR14741">
    <property type="entry name" value="S-ADENOSYLMETHIONINE-DEPENDENT METHYLTRANSFERASE RELATED"/>
    <property type="match status" value="1"/>
</dbReference>
<proteinExistence type="inferred from homology"/>
<evidence type="ECO:0000256" key="3">
    <source>
        <dbReference type="ARBA" id="ARBA00047418"/>
    </source>
</evidence>
<dbReference type="SUPFAM" id="SSF53335">
    <property type="entry name" value="S-adenosyl-L-methionine-dependent methyltransferases"/>
    <property type="match status" value="1"/>
</dbReference>
<evidence type="ECO:0000313" key="10">
    <source>
        <dbReference type="EMBL" id="KAL0017404.1"/>
    </source>
</evidence>
<comment type="catalytic activity">
    <reaction evidence="4">
        <text>a 5'-end (N(7)-methyl 5'-triphosphoguanosine)-ribonucleoside in snoRNA + S-adenosyl-L-methionine = a 5'-end (N(2),N(7)-dimethyl 5'-triphosphoguanosine)-ribonucleoside in snoRNA + S-adenosyl-L-homocysteine + H(+)</text>
        <dbReference type="Rhea" id="RHEA:78475"/>
        <dbReference type="Rhea" id="RHEA-COMP:19086"/>
        <dbReference type="Rhea" id="RHEA-COMP:19088"/>
        <dbReference type="ChEBI" id="CHEBI:15378"/>
        <dbReference type="ChEBI" id="CHEBI:57856"/>
        <dbReference type="ChEBI" id="CHEBI:59789"/>
        <dbReference type="ChEBI" id="CHEBI:156461"/>
        <dbReference type="ChEBI" id="CHEBI:172880"/>
    </reaction>
    <physiologicalReaction direction="left-to-right" evidence="4">
        <dbReference type="Rhea" id="RHEA:78476"/>
    </physiologicalReaction>
</comment>
<feature type="region of interest" description="Disordered" evidence="8">
    <location>
        <begin position="201"/>
        <end position="225"/>
    </location>
</feature>
<accession>A0AAW2E4T5</accession>
<sequence>MDESEGLAIKALGSLFKLTQVFLWDNGFTGRFATKSAEDDDDNNELNILSTATDCGMLPEEMELSEQMNALGLPLSFHTNKEKWNGMGVGKRKGTRMMHSKSHQDIKDEALELSKVSVGEIVSPTIFHDNTSSSLCSMSMLGQSESSNYDVAVDAKISQCPSGGGDNLASSTGITCEADKEQVFVGRSDIVSNDCRDSDSVNSSTMFKDDGKNSANLTNLDTGPTAVNPLPDASFDHDKKHCDGRLLEYERLECLSATYHDIEHEKNSNDNGTEQSFVPDSVVYTPLSKMLDHDRTDSFECNDDLGDWTVYWDSFYKRNYFYNIKTYSSTWYPPPGMEHLAYGDINNKSNKESTEATEMDVCPVVEVTDLCTLQTKIDSFEESKSNGKLGGQPPDELSVGIGHGADNSMSCVDVTTVSRSLEHTDELYEINRSCIDANTLCLLPNSLEHVDSLNNTITEVDSESGYMPLGNLDTVTDKIDTHDALVMTKQKKKVRRTRRQRNVSNDDEELQFQGILGEFSADIAKYWWQRYLLFSRFDNGIKMDEEGWFSVTPESIARHHASRCGSGIIVDCFTGVGGNAIQFAQRCKHVIAIDIDEKKIDYAHHNAAIYGVDDCIDFINGDFFSLAPKLKADTVFLSPPWGGPVYAKVKTYDIKTMLKPRDGYSLFNTAKEIASRLVMFLPRNVDLNQLAELCLSAHPPWALEVEKNYLNGKLKAITAYFNTSAVDNKSA</sequence>
<reference evidence="10 11" key="1">
    <citation type="submission" date="2024-01" db="EMBL/GenBank/DDBJ databases">
        <title>A telomere-to-telomere, gap-free genome of sweet tea (Lithocarpus litseifolius).</title>
        <authorList>
            <person name="Zhou J."/>
        </authorList>
    </citation>
    <scope>NUCLEOTIDE SEQUENCE [LARGE SCALE GENOMIC DNA]</scope>
    <source>
        <strain evidence="10">Zhou-2022a</strain>
        <tissue evidence="10">Leaf</tissue>
    </source>
</reference>
<evidence type="ECO:0000256" key="6">
    <source>
        <dbReference type="ARBA" id="ARBA00049075"/>
    </source>
</evidence>
<dbReference type="Proteomes" id="UP001459277">
    <property type="component" value="Unassembled WGS sequence"/>
</dbReference>
<dbReference type="PANTHER" id="PTHR14741:SF32">
    <property type="entry name" value="TRIMETHYLGUANOSINE SYNTHASE"/>
    <property type="match status" value="1"/>
</dbReference>
<name>A0AAW2E4T5_9ROSI</name>
<evidence type="ECO:0000256" key="5">
    <source>
        <dbReference type="ARBA" id="ARBA00048763"/>
    </source>
</evidence>
<dbReference type="EMBL" id="JAZDWU010000001">
    <property type="protein sequence ID" value="KAL0017404.1"/>
    <property type="molecule type" value="Genomic_DNA"/>
</dbReference>
<dbReference type="InterPro" id="IPR019012">
    <property type="entry name" value="RNA_cap_Gua-N2-MeTrfase"/>
</dbReference>
<comment type="caution">
    <text evidence="10">The sequence shown here is derived from an EMBL/GenBank/DDBJ whole genome shotgun (WGS) entry which is preliminary data.</text>
</comment>
<comment type="catalytic activity">
    <reaction evidence="5">
        <text>a 5'-end (N(2),N(7)-dimethyl 5'-triphosphoguanosine)-ribonucleoside in snRNA + S-adenosyl-L-methionine = a 5'-end (N(2),N(2),N(7)-trimethyl 5'-triphosphoguanosine)-ribonucleoside in snRNA + S-adenosyl-L-homocysteine + H(+)</text>
        <dbReference type="Rhea" id="RHEA:78479"/>
        <dbReference type="Rhea" id="RHEA-COMP:19087"/>
        <dbReference type="Rhea" id="RHEA-COMP:19089"/>
        <dbReference type="ChEBI" id="CHEBI:15378"/>
        <dbReference type="ChEBI" id="CHEBI:57856"/>
        <dbReference type="ChEBI" id="CHEBI:59789"/>
        <dbReference type="ChEBI" id="CHEBI:167623"/>
        <dbReference type="ChEBI" id="CHEBI:172880"/>
    </reaction>
    <physiologicalReaction direction="left-to-right" evidence="5">
        <dbReference type="Rhea" id="RHEA:78480"/>
    </physiologicalReaction>
</comment>
<dbReference type="PROSITE" id="PS01159">
    <property type="entry name" value="WW_DOMAIN_1"/>
    <property type="match status" value="1"/>
</dbReference>
<keyword evidence="11" id="KW-1185">Reference proteome</keyword>
<dbReference type="GO" id="GO:0071164">
    <property type="term" value="F:RNA cap trimethylguanosine synthase activity"/>
    <property type="evidence" value="ECO:0007669"/>
    <property type="project" value="TreeGrafter"/>
</dbReference>
<organism evidence="10 11">
    <name type="scientific">Lithocarpus litseifolius</name>
    <dbReference type="NCBI Taxonomy" id="425828"/>
    <lineage>
        <taxon>Eukaryota</taxon>
        <taxon>Viridiplantae</taxon>
        <taxon>Streptophyta</taxon>
        <taxon>Embryophyta</taxon>
        <taxon>Tracheophyta</taxon>
        <taxon>Spermatophyta</taxon>
        <taxon>Magnoliopsida</taxon>
        <taxon>eudicotyledons</taxon>
        <taxon>Gunneridae</taxon>
        <taxon>Pentapetalae</taxon>
        <taxon>rosids</taxon>
        <taxon>fabids</taxon>
        <taxon>Fagales</taxon>
        <taxon>Fagaceae</taxon>
        <taxon>Lithocarpus</taxon>
    </lineage>
</organism>
<evidence type="ECO:0000313" key="11">
    <source>
        <dbReference type="Proteomes" id="UP001459277"/>
    </source>
</evidence>
<dbReference type="InterPro" id="IPR029063">
    <property type="entry name" value="SAM-dependent_MTases_sf"/>
</dbReference>
<gene>
    <name evidence="10" type="ORF">SO802_004473</name>
</gene>
<evidence type="ECO:0000256" key="7">
    <source>
        <dbReference type="ARBA" id="ARBA00049790"/>
    </source>
</evidence>
<comment type="catalytic activity">
    <reaction evidence="6">
        <text>a 5'-end (N(7)-methyl 5'-triphosphoguanosine)-ribonucleoside in snRNA + S-adenosyl-L-methionine = a 5'-end (N(2),N(7)-dimethyl 5'-triphosphoguanosine)-ribonucleoside in snRNA + S-adenosyl-L-homocysteine + H(+)</text>
        <dbReference type="Rhea" id="RHEA:78471"/>
        <dbReference type="Rhea" id="RHEA-COMP:19085"/>
        <dbReference type="Rhea" id="RHEA-COMP:19087"/>
        <dbReference type="ChEBI" id="CHEBI:15378"/>
        <dbReference type="ChEBI" id="CHEBI:57856"/>
        <dbReference type="ChEBI" id="CHEBI:59789"/>
        <dbReference type="ChEBI" id="CHEBI:156461"/>
        <dbReference type="ChEBI" id="CHEBI:172880"/>
    </reaction>
    <physiologicalReaction direction="left-to-right" evidence="6">
        <dbReference type="Rhea" id="RHEA:78472"/>
    </physiologicalReaction>
</comment>
<feature type="compositionally biased region" description="Polar residues" evidence="8">
    <location>
        <begin position="213"/>
        <end position="222"/>
    </location>
</feature>
<dbReference type="GO" id="GO:0005634">
    <property type="term" value="C:nucleus"/>
    <property type="evidence" value="ECO:0007669"/>
    <property type="project" value="TreeGrafter"/>
</dbReference>
<evidence type="ECO:0000256" key="8">
    <source>
        <dbReference type="SAM" id="MobiDB-lite"/>
    </source>
</evidence>
<dbReference type="CDD" id="cd02440">
    <property type="entry name" value="AdoMet_MTases"/>
    <property type="match status" value="1"/>
</dbReference>
<dbReference type="Gene3D" id="3.40.50.150">
    <property type="entry name" value="Vaccinia Virus protein VP39"/>
    <property type="match status" value="1"/>
</dbReference>
<evidence type="ECO:0000256" key="1">
    <source>
        <dbReference type="ARBA" id="ARBA00018517"/>
    </source>
</evidence>
<dbReference type="InterPro" id="IPR001202">
    <property type="entry name" value="WW_dom"/>
</dbReference>
<evidence type="ECO:0000256" key="4">
    <source>
        <dbReference type="ARBA" id="ARBA00048740"/>
    </source>
</evidence>
<dbReference type="Pfam" id="PF09445">
    <property type="entry name" value="Methyltransf_15"/>
    <property type="match status" value="1"/>
</dbReference>
<evidence type="ECO:0000259" key="9">
    <source>
        <dbReference type="PROSITE" id="PS50020"/>
    </source>
</evidence>
<comment type="catalytic activity">
    <reaction evidence="3">
        <text>a 5'-end (N(2),N(7)-dimethyl 5'-triphosphoguanosine)-ribonucleoside in snoRNA + S-adenosyl-L-methionine = a 5'-end (N(2),N(2),N(7)-trimethyl 5'-triphosphoguanosine)-ribonucleoside in snoRNA + S-adenosyl-L-homocysteine + H(+)</text>
        <dbReference type="Rhea" id="RHEA:78507"/>
        <dbReference type="Rhea" id="RHEA-COMP:19088"/>
        <dbReference type="Rhea" id="RHEA-COMP:19090"/>
        <dbReference type="ChEBI" id="CHEBI:15378"/>
        <dbReference type="ChEBI" id="CHEBI:57856"/>
        <dbReference type="ChEBI" id="CHEBI:59789"/>
        <dbReference type="ChEBI" id="CHEBI:167623"/>
        <dbReference type="ChEBI" id="CHEBI:172880"/>
    </reaction>
    <physiologicalReaction direction="left-to-right" evidence="3">
        <dbReference type="Rhea" id="RHEA:78508"/>
    </physiologicalReaction>
</comment>
<comment type="similarity">
    <text evidence="2">Belongs to the methyltransferase superfamily. Trimethylguanosine synthase family.</text>
</comment>
<feature type="domain" description="WW" evidence="9">
    <location>
        <begin position="308"/>
        <end position="336"/>
    </location>
</feature>